<feature type="transmembrane region" description="Helical" evidence="1">
    <location>
        <begin position="20"/>
        <end position="40"/>
    </location>
</feature>
<dbReference type="CDD" id="cd05379">
    <property type="entry name" value="CAP_bacterial"/>
    <property type="match status" value="1"/>
</dbReference>
<evidence type="ECO:0000256" key="1">
    <source>
        <dbReference type="SAM" id="Phobius"/>
    </source>
</evidence>
<dbReference type="PANTHER" id="PTHR31157:SF1">
    <property type="entry name" value="SCP DOMAIN-CONTAINING PROTEIN"/>
    <property type="match status" value="1"/>
</dbReference>
<feature type="domain" description="SCP" evidence="2">
    <location>
        <begin position="64"/>
        <end position="173"/>
    </location>
</feature>
<sequence>MEKLVHLFIPRQSNNHKAKILHSSSLIVIASFFVVFQALINFLPRFGPNILGYASQISPDEVIRLTNQKRAEAGLSALTYNQTLAGAAYTKGRDMIDRDYWAHTAPDGTQPWKFFTDFGYRYKYAGENLARDFSSAQGTVDAWMNSPTHRENILNPKYKEIGIGVTEGDLAGVDTTIVVQFFGATYVDQTPQKVAQVEQIKTSTIVPTTIPTVAPTIVPVTTNLPQVQAEITTPKPNQRVLISPFTTTKNLSLIVVGLLLLVFIIDAFLVSRRRITRIAGRTFAHVAFLGMILAIILILKSGKIL</sequence>
<organism evidence="3 4">
    <name type="scientific">Candidatus Woesebacteria bacterium GW2011_GWB1_33_22</name>
    <dbReference type="NCBI Taxonomy" id="1618566"/>
    <lineage>
        <taxon>Bacteria</taxon>
        <taxon>Candidatus Woeseibacteriota</taxon>
    </lineage>
</organism>
<dbReference type="Proteomes" id="UP000034778">
    <property type="component" value="Unassembled WGS sequence"/>
</dbReference>
<name>A0A0F9ZYM9_9BACT</name>
<keyword evidence="1" id="KW-0812">Transmembrane</keyword>
<dbReference type="SUPFAM" id="SSF55797">
    <property type="entry name" value="PR-1-like"/>
    <property type="match status" value="1"/>
</dbReference>
<dbReference type="EMBL" id="LBOW01000012">
    <property type="protein sequence ID" value="KKP44076.1"/>
    <property type="molecule type" value="Genomic_DNA"/>
</dbReference>
<accession>A0A0F9ZYM9</accession>
<dbReference type="Pfam" id="PF00188">
    <property type="entry name" value="CAP"/>
    <property type="match status" value="1"/>
</dbReference>
<protein>
    <recommendedName>
        <fullName evidence="2">SCP domain-containing protein</fullName>
    </recommendedName>
</protein>
<dbReference type="PANTHER" id="PTHR31157">
    <property type="entry name" value="SCP DOMAIN-CONTAINING PROTEIN"/>
    <property type="match status" value="1"/>
</dbReference>
<feature type="transmembrane region" description="Helical" evidence="1">
    <location>
        <begin position="282"/>
        <end position="299"/>
    </location>
</feature>
<dbReference type="InterPro" id="IPR035940">
    <property type="entry name" value="CAP_sf"/>
</dbReference>
<dbReference type="Gene3D" id="3.40.33.10">
    <property type="entry name" value="CAP"/>
    <property type="match status" value="1"/>
</dbReference>
<dbReference type="AlphaFoldDB" id="A0A0F9ZYM9"/>
<keyword evidence="1" id="KW-1133">Transmembrane helix</keyword>
<proteinExistence type="predicted"/>
<dbReference type="STRING" id="1618566.UR35_C0012G0033"/>
<dbReference type="InterPro" id="IPR014044">
    <property type="entry name" value="CAP_dom"/>
</dbReference>
<feature type="transmembrane region" description="Helical" evidence="1">
    <location>
        <begin position="251"/>
        <end position="270"/>
    </location>
</feature>
<evidence type="ECO:0000313" key="4">
    <source>
        <dbReference type="Proteomes" id="UP000034778"/>
    </source>
</evidence>
<evidence type="ECO:0000259" key="2">
    <source>
        <dbReference type="Pfam" id="PF00188"/>
    </source>
</evidence>
<comment type="caution">
    <text evidence="3">The sequence shown here is derived from an EMBL/GenBank/DDBJ whole genome shotgun (WGS) entry which is preliminary data.</text>
</comment>
<reference evidence="3 4" key="1">
    <citation type="journal article" date="2015" name="Nature">
        <title>rRNA introns, odd ribosomes, and small enigmatic genomes across a large radiation of phyla.</title>
        <authorList>
            <person name="Brown C.T."/>
            <person name="Hug L.A."/>
            <person name="Thomas B.C."/>
            <person name="Sharon I."/>
            <person name="Castelle C.J."/>
            <person name="Singh A."/>
            <person name="Wilkins M.J."/>
            <person name="Williams K.H."/>
            <person name="Banfield J.F."/>
        </authorList>
    </citation>
    <scope>NUCLEOTIDE SEQUENCE [LARGE SCALE GENOMIC DNA]</scope>
</reference>
<gene>
    <name evidence="3" type="ORF">UR35_C0012G0033</name>
</gene>
<keyword evidence="1" id="KW-0472">Membrane</keyword>
<evidence type="ECO:0000313" key="3">
    <source>
        <dbReference type="EMBL" id="KKP44076.1"/>
    </source>
</evidence>